<organism evidence="1">
    <name type="scientific">Arundo donax</name>
    <name type="common">Giant reed</name>
    <name type="synonym">Donax arundinaceus</name>
    <dbReference type="NCBI Taxonomy" id="35708"/>
    <lineage>
        <taxon>Eukaryota</taxon>
        <taxon>Viridiplantae</taxon>
        <taxon>Streptophyta</taxon>
        <taxon>Embryophyta</taxon>
        <taxon>Tracheophyta</taxon>
        <taxon>Spermatophyta</taxon>
        <taxon>Magnoliopsida</taxon>
        <taxon>Liliopsida</taxon>
        <taxon>Poales</taxon>
        <taxon>Poaceae</taxon>
        <taxon>PACMAD clade</taxon>
        <taxon>Arundinoideae</taxon>
        <taxon>Arundineae</taxon>
        <taxon>Arundo</taxon>
    </lineage>
</organism>
<proteinExistence type="predicted"/>
<reference evidence="1" key="2">
    <citation type="journal article" date="2015" name="Data Brief">
        <title>Shoot transcriptome of the giant reed, Arundo donax.</title>
        <authorList>
            <person name="Barrero R.A."/>
            <person name="Guerrero F.D."/>
            <person name="Moolhuijzen P."/>
            <person name="Goolsby J.A."/>
            <person name="Tidwell J."/>
            <person name="Bellgard S.E."/>
            <person name="Bellgard M.I."/>
        </authorList>
    </citation>
    <scope>NUCLEOTIDE SEQUENCE</scope>
    <source>
        <tissue evidence="1">Shoot tissue taken approximately 20 cm above the soil surface</tissue>
    </source>
</reference>
<evidence type="ECO:0000313" key="1">
    <source>
        <dbReference type="EMBL" id="JAD25570.1"/>
    </source>
</evidence>
<protein>
    <submittedName>
        <fullName evidence="1">Uncharacterized protein</fullName>
    </submittedName>
</protein>
<sequence length="47" mass="5522">MQSSYELFVWKKKRILYSCAPIIGLRLAYLWTRRQNGNCGCLINITV</sequence>
<name>A0A0A8YJ29_ARUDO</name>
<reference evidence="1" key="1">
    <citation type="submission" date="2014-09" db="EMBL/GenBank/DDBJ databases">
        <authorList>
            <person name="Magalhaes I.L.F."/>
            <person name="Oliveira U."/>
            <person name="Santos F.R."/>
            <person name="Vidigal T.H.D.A."/>
            <person name="Brescovit A.D."/>
            <person name="Santos A.J."/>
        </authorList>
    </citation>
    <scope>NUCLEOTIDE SEQUENCE</scope>
    <source>
        <tissue evidence="1">Shoot tissue taken approximately 20 cm above the soil surface</tissue>
    </source>
</reference>
<dbReference type="EMBL" id="GBRH01272325">
    <property type="protein sequence ID" value="JAD25570.1"/>
    <property type="molecule type" value="Transcribed_RNA"/>
</dbReference>
<accession>A0A0A8YJ29</accession>
<dbReference type="AlphaFoldDB" id="A0A0A8YJ29"/>